<organism evidence="1 2">
    <name type="scientific">Helicostylum pulchrum</name>
    <dbReference type="NCBI Taxonomy" id="562976"/>
    <lineage>
        <taxon>Eukaryota</taxon>
        <taxon>Fungi</taxon>
        <taxon>Fungi incertae sedis</taxon>
        <taxon>Mucoromycota</taxon>
        <taxon>Mucoromycotina</taxon>
        <taxon>Mucoromycetes</taxon>
        <taxon>Mucorales</taxon>
        <taxon>Mucorineae</taxon>
        <taxon>Mucoraceae</taxon>
        <taxon>Helicostylum</taxon>
    </lineage>
</organism>
<dbReference type="Proteomes" id="UP001476247">
    <property type="component" value="Unassembled WGS sequence"/>
</dbReference>
<comment type="caution">
    <text evidence="1">The sequence shown here is derived from an EMBL/GenBank/DDBJ whole genome shotgun (WGS) entry which is preliminary data.</text>
</comment>
<protein>
    <submittedName>
        <fullName evidence="1">Uncharacterized protein</fullName>
    </submittedName>
</protein>
<gene>
    <name evidence="1" type="ORF">HPULCUR_004182</name>
</gene>
<dbReference type="PANTHER" id="PTHR28051">
    <property type="entry name" value="PROTEIN MTL1-RELATED"/>
    <property type="match status" value="1"/>
</dbReference>
<keyword evidence="2" id="KW-1185">Reference proteome</keyword>
<reference evidence="1 2" key="1">
    <citation type="submission" date="2024-04" db="EMBL/GenBank/DDBJ databases">
        <title>genome sequences of Mucor flavus KT1a and Helicostylum pulchrum KT1b strains isolation_sourced from the surface of a dry-aged beef.</title>
        <authorList>
            <person name="Toyotome T."/>
            <person name="Hosono M."/>
            <person name="Torimaru M."/>
            <person name="Fukuda K."/>
            <person name="Mikami N."/>
        </authorList>
    </citation>
    <scope>NUCLEOTIDE SEQUENCE [LARGE SCALE GENOMIC DNA]</scope>
    <source>
        <strain evidence="1 2">KT1b</strain>
    </source>
</reference>
<evidence type="ECO:0000313" key="2">
    <source>
        <dbReference type="Proteomes" id="UP001476247"/>
    </source>
</evidence>
<sequence length="364" mass="41211">MKAEYCVDYLSHQWNTDDLIATYRETFKQRQKFIVDSTTTTTCFLLKNENKLKKSEEYKLKRFQNALWRNMARNCTNHLGKTNELVNPATVSWQKESDITWLYGPMYTNSSNEKKNNYDDTQSPLQGLKPVLKKQSNVTQSLPSYSEHSILFYAIDTSTSTTTTTTTTTTASVWSEYADSSAATSALCSSRSSFSSVSSKSSNHSIGVHFNPEIIEIEYQPEYPVSLESSPQSFAYYQEQEEDEEDTLWPLLIQASESLKASTYTRISSLFSKCLYFYTQQQQKHHHSSSSSSSPTRYSSSSSSLQLFILMVSMMKSVVSLTTTWLLYQSLSPLSSWLSVTAKPTVSNTAGQSSKQSNKARLIL</sequence>
<evidence type="ECO:0000313" key="1">
    <source>
        <dbReference type="EMBL" id="GAA5798776.1"/>
    </source>
</evidence>
<dbReference type="InterPro" id="IPR052292">
    <property type="entry name" value="Glucose_repression_reg"/>
</dbReference>
<name>A0ABP9XVP5_9FUNG</name>
<accession>A0ABP9XVP5</accession>
<dbReference type="PANTHER" id="PTHR28051:SF1">
    <property type="entry name" value="PROTEIN MTL1-RELATED"/>
    <property type="match status" value="1"/>
</dbReference>
<proteinExistence type="predicted"/>
<dbReference type="EMBL" id="BAABUJ010000011">
    <property type="protein sequence ID" value="GAA5798776.1"/>
    <property type="molecule type" value="Genomic_DNA"/>
</dbReference>